<keyword evidence="2" id="KW-0812">Transmembrane</keyword>
<feature type="region of interest" description="Disordered" evidence="1">
    <location>
        <begin position="306"/>
        <end position="325"/>
    </location>
</feature>
<accession>A0A822ZLH9</accession>
<name>A0A822ZLH9_NELNU</name>
<dbReference type="EMBL" id="DUZY01000006">
    <property type="protein sequence ID" value="DAD43836.1"/>
    <property type="molecule type" value="Genomic_DNA"/>
</dbReference>
<dbReference type="Proteomes" id="UP000607653">
    <property type="component" value="Unassembled WGS sequence"/>
</dbReference>
<dbReference type="PANTHER" id="PTHR31549:SF149">
    <property type="entry name" value="ISOPRENOID SYNTHASE DOMAIN-CONTAINING PROTEIN"/>
    <property type="match status" value="1"/>
</dbReference>
<evidence type="ECO:0000256" key="2">
    <source>
        <dbReference type="SAM" id="Phobius"/>
    </source>
</evidence>
<dbReference type="PANTHER" id="PTHR31549">
    <property type="entry name" value="PROTEIN, PUTATIVE (DUF247)-RELATED-RELATED"/>
    <property type="match status" value="1"/>
</dbReference>
<keyword evidence="2" id="KW-1133">Transmembrane helix</keyword>
<organism evidence="3 4">
    <name type="scientific">Nelumbo nucifera</name>
    <name type="common">Sacred lotus</name>
    <dbReference type="NCBI Taxonomy" id="4432"/>
    <lineage>
        <taxon>Eukaryota</taxon>
        <taxon>Viridiplantae</taxon>
        <taxon>Streptophyta</taxon>
        <taxon>Embryophyta</taxon>
        <taxon>Tracheophyta</taxon>
        <taxon>Spermatophyta</taxon>
        <taxon>Magnoliopsida</taxon>
        <taxon>Proteales</taxon>
        <taxon>Nelumbonaceae</taxon>
        <taxon>Nelumbo</taxon>
    </lineage>
</organism>
<sequence>MANVEERTPLQQHVVSILHHVINARIDNCLIPRVTDAMRSDERNDQFFYPLVVSLGPYHHGQPQLERMEQYKLVALKQYFSHNNGSSAPNPITEMHFITSCFLSFFRTEAINAKKWYEIDDLDEDEQVLFVWMMFVDISFILNFMKQAVGTRTPDPDVAGGGHDASFRLSSHEEALVVRDIMLLENQIPFELVRIFCDIKRYVESFIHSEDGRRSTEEQPVTRARLPFQATRFVPAGPQPQQQQPQSSRTRIEPCVLMNAFVDKLIRHFRLQPETPTSSSLPSSHSSDQAEPKHLLDLLRRKIIGEESSSNHSDDHEQQSTGGQWYSFRSMKELKEAGIKFRKSSDTNQLKNIRFNSKLFRGELYLPVIMVDDSTKSRLLNIMAYEMGQGGPPDRAVTSYAWFMDSLIDSAEDVKELRSKGILLNALGSDEEVAELFNTLTTGATPDPAAYAHVKSSIESHCRTRWKVSLANLYHTHFSSPWATIAFIAALLLLILTICQTFFAAFPR</sequence>
<evidence type="ECO:0000256" key="1">
    <source>
        <dbReference type="SAM" id="MobiDB-lite"/>
    </source>
</evidence>
<keyword evidence="4" id="KW-1185">Reference proteome</keyword>
<protein>
    <submittedName>
        <fullName evidence="3">Uncharacterized protein</fullName>
    </submittedName>
</protein>
<keyword evidence="2" id="KW-0472">Membrane</keyword>
<feature type="transmembrane region" description="Helical" evidence="2">
    <location>
        <begin position="482"/>
        <end position="506"/>
    </location>
</feature>
<dbReference type="AlphaFoldDB" id="A0A822ZLH9"/>
<comment type="caution">
    <text evidence="3">The sequence shown here is derived from an EMBL/GenBank/DDBJ whole genome shotgun (WGS) entry which is preliminary data.</text>
</comment>
<evidence type="ECO:0000313" key="3">
    <source>
        <dbReference type="EMBL" id="DAD43836.1"/>
    </source>
</evidence>
<proteinExistence type="predicted"/>
<dbReference type="Pfam" id="PF03140">
    <property type="entry name" value="DUF247"/>
    <property type="match status" value="1"/>
</dbReference>
<gene>
    <name evidence="3" type="ORF">HUJ06_002066</name>
</gene>
<reference evidence="3 4" key="1">
    <citation type="journal article" date="2020" name="Mol. Biol. Evol.">
        <title>Distinct Expression and Methylation Patterns for Genes with Different Fates following a Single Whole-Genome Duplication in Flowering Plants.</title>
        <authorList>
            <person name="Shi T."/>
            <person name="Rahmani R.S."/>
            <person name="Gugger P.F."/>
            <person name="Wang M."/>
            <person name="Li H."/>
            <person name="Zhang Y."/>
            <person name="Li Z."/>
            <person name="Wang Q."/>
            <person name="Van de Peer Y."/>
            <person name="Marchal K."/>
            <person name="Chen J."/>
        </authorList>
    </citation>
    <scope>NUCLEOTIDE SEQUENCE [LARGE SCALE GENOMIC DNA]</scope>
    <source>
        <tissue evidence="3">Leaf</tissue>
    </source>
</reference>
<evidence type="ECO:0000313" key="4">
    <source>
        <dbReference type="Proteomes" id="UP000607653"/>
    </source>
</evidence>
<dbReference type="InterPro" id="IPR004158">
    <property type="entry name" value="DUF247_pln"/>
</dbReference>